<feature type="transmembrane region" description="Helical" evidence="2">
    <location>
        <begin position="61"/>
        <end position="83"/>
    </location>
</feature>
<evidence type="ECO:0000313" key="3">
    <source>
        <dbReference type="EMBL" id="NMH97734.1"/>
    </source>
</evidence>
<keyword evidence="2" id="KW-0812">Transmembrane</keyword>
<accession>A0ABX1S847</accession>
<feature type="compositionally biased region" description="Polar residues" evidence="1">
    <location>
        <begin position="1"/>
        <end position="10"/>
    </location>
</feature>
<evidence type="ECO:0000313" key="4">
    <source>
        <dbReference type="Proteomes" id="UP000820669"/>
    </source>
</evidence>
<dbReference type="RefSeq" id="WP_169381185.1">
    <property type="nucleotide sequence ID" value="NZ_JAAXLA010000015.1"/>
</dbReference>
<gene>
    <name evidence="3" type="ORF">HF526_10490</name>
</gene>
<dbReference type="EMBL" id="JAAXLA010000015">
    <property type="protein sequence ID" value="NMH97734.1"/>
    <property type="molecule type" value="Genomic_DNA"/>
</dbReference>
<name>A0ABX1S847_9PSEU</name>
<evidence type="ECO:0000256" key="2">
    <source>
        <dbReference type="SAM" id="Phobius"/>
    </source>
</evidence>
<sequence length="96" mass="10449">MSHPTATPHSPQYPPTLPAFDPATLPAQYAPRLPHPDAEPFPPAYPNPVRSVTGHPERSGAGLHLFLTIITAGMWGLLVWLPLTVWRKRGSARPAT</sequence>
<keyword evidence="4" id="KW-1185">Reference proteome</keyword>
<evidence type="ECO:0000256" key="1">
    <source>
        <dbReference type="SAM" id="MobiDB-lite"/>
    </source>
</evidence>
<keyword evidence="2" id="KW-1133">Transmembrane helix</keyword>
<feature type="region of interest" description="Disordered" evidence="1">
    <location>
        <begin position="1"/>
        <end position="54"/>
    </location>
</feature>
<proteinExistence type="predicted"/>
<reference evidence="3 4" key="1">
    <citation type="submission" date="2020-04" db="EMBL/GenBank/DDBJ databases">
        <authorList>
            <person name="Klaysubun C."/>
            <person name="Duangmal K."/>
            <person name="Lipun K."/>
        </authorList>
    </citation>
    <scope>NUCLEOTIDE SEQUENCE [LARGE SCALE GENOMIC DNA]</scope>
    <source>
        <strain evidence="3 4">K10HN5</strain>
    </source>
</reference>
<dbReference type="Proteomes" id="UP000820669">
    <property type="component" value="Unassembled WGS sequence"/>
</dbReference>
<organism evidence="3 4">
    <name type="scientific">Pseudonocardia acidicola</name>
    <dbReference type="NCBI Taxonomy" id="2724939"/>
    <lineage>
        <taxon>Bacteria</taxon>
        <taxon>Bacillati</taxon>
        <taxon>Actinomycetota</taxon>
        <taxon>Actinomycetes</taxon>
        <taxon>Pseudonocardiales</taxon>
        <taxon>Pseudonocardiaceae</taxon>
        <taxon>Pseudonocardia</taxon>
    </lineage>
</organism>
<comment type="caution">
    <text evidence="3">The sequence shown here is derived from an EMBL/GenBank/DDBJ whole genome shotgun (WGS) entry which is preliminary data.</text>
</comment>
<protein>
    <submittedName>
        <fullName evidence="3">Uncharacterized protein</fullName>
    </submittedName>
</protein>
<keyword evidence="2" id="KW-0472">Membrane</keyword>